<dbReference type="PIRSF" id="PIRSF036389">
    <property type="entry name" value="IOR_B"/>
    <property type="match status" value="1"/>
</dbReference>
<dbReference type="InterPro" id="IPR008274">
    <property type="entry name" value="AldOxase/xan_DH_MoCoBD1"/>
</dbReference>
<dbReference type="InterPro" id="IPR012368">
    <property type="entry name" value="OxRdtase_Mopterin-bd_su_IorB"/>
</dbReference>
<gene>
    <name evidence="2" type="ORF">JM946_00825</name>
</gene>
<dbReference type="Gene3D" id="3.90.1170.50">
    <property type="entry name" value="Aldehyde oxidase/xanthine dehydrogenase, a/b hammerhead"/>
    <property type="match status" value="1"/>
</dbReference>
<dbReference type="Pfam" id="PF02738">
    <property type="entry name" value="MoCoBD_1"/>
    <property type="match status" value="1"/>
</dbReference>
<evidence type="ECO:0000259" key="1">
    <source>
        <dbReference type="SMART" id="SM01008"/>
    </source>
</evidence>
<dbReference type="SUPFAM" id="SSF56003">
    <property type="entry name" value="Molybdenum cofactor-binding domain"/>
    <property type="match status" value="2"/>
</dbReference>
<feature type="domain" description="Aldehyde oxidase/xanthine dehydrogenase a/b hammerhead" evidence="1">
    <location>
        <begin position="209"/>
        <end position="287"/>
    </location>
</feature>
<evidence type="ECO:0000313" key="2">
    <source>
        <dbReference type="EMBL" id="MBM0103260.1"/>
    </source>
</evidence>
<dbReference type="Pfam" id="PF20256">
    <property type="entry name" value="MoCoBD_2"/>
    <property type="match status" value="2"/>
</dbReference>
<dbReference type="InterPro" id="IPR052516">
    <property type="entry name" value="N-heterocyclic_Hydroxylase"/>
</dbReference>
<evidence type="ECO:0000313" key="3">
    <source>
        <dbReference type="Proteomes" id="UP000661077"/>
    </source>
</evidence>
<dbReference type="InterPro" id="IPR046867">
    <property type="entry name" value="AldOxase/xan_DH_MoCoBD2"/>
</dbReference>
<sequence>MRDQESNSVSRRAFLASAAAVGGGLLIGFRVPVAGASQDTSALAPNAFVRVDRDGRIKVTLPYVEMGQGAYTAQAQLLAEELEVDIEQLTLEHAPPNEALYSHPVFGDQITGGSAGLRGAWEPLRIAGATTRVLLINAAARRWRVNPKTCIAERGEVVHARSGRRLKYSELVDAAARLPAPENVPLKSPADFKLVGKSVKRVDTPDKVNGRAKFGIDAAPAGVKFAAVAACPVFGGKLGSLDDSAAKAVRGVRQIVRLEDTVAVVADHTWAARKGLAALKIKWNEGASARIDTKQLMAELDAGLDQEGVVAVAKGDVSAAEAGAASSYEAVFRLPMLAHLAMEPINCTAHVRKDGCEIWVGCQRLALARRMAAEALGMPAEKITIHNHLLGGGFGRRLEADYVAQAVRIARHVDGPVKVIWSREEDVQHDYFRYHNHSRVRVALDAQQAPVSFSHKLVGPAVMARWLPVFFKDGVDFDIISVAAGAYSWPNVRVEYVRRDPPTGLNFGNWRGVGASRNAFIVESVIDDLARRAGSDPLAYRRKLLAGSPRLLAVLDKAVELANWESPLPPGRGRGVAVLDDFGSYVAQVAEVTVGRNGRVRVDRVVCVVDCGLAVNPDIVKAQMEGGIIYGVSAALYGKITVANGRIQQGNFDDCPVVRMQDAPRIDVHVIPSGEAPGGVGEPGTAVVFPAVTNAIFAATGKRVFELPIDATQLRIS</sequence>
<reference evidence="2 3" key="1">
    <citation type="journal article" date="2021" name="Int. J. Syst. Evol. Microbiol.">
        <title>Steroidobacter gossypii sp. nov., isolated from soil of cotton cropping field.</title>
        <authorList>
            <person name="Huang R."/>
            <person name="Yang S."/>
            <person name="Zhen C."/>
            <person name="Liu W."/>
        </authorList>
    </citation>
    <scope>NUCLEOTIDE SEQUENCE [LARGE SCALE GENOMIC DNA]</scope>
    <source>
        <strain evidence="2 3">S1-65</strain>
    </source>
</reference>
<keyword evidence="3" id="KW-1185">Reference proteome</keyword>
<name>A0ABS1WQK1_9GAMM</name>
<dbReference type="InterPro" id="IPR037165">
    <property type="entry name" value="AldOxase/xan_DH_Mopterin-bd_sf"/>
</dbReference>
<comment type="caution">
    <text evidence="2">The sequence shown here is derived from an EMBL/GenBank/DDBJ whole genome shotgun (WGS) entry which is preliminary data.</text>
</comment>
<dbReference type="PANTHER" id="PTHR47495">
    <property type="entry name" value="ALDEHYDE DEHYDROGENASE"/>
    <property type="match status" value="1"/>
</dbReference>
<dbReference type="Gene3D" id="3.30.365.10">
    <property type="entry name" value="Aldehyde oxidase/xanthine dehydrogenase, molybdopterin binding domain"/>
    <property type="match status" value="4"/>
</dbReference>
<dbReference type="SMART" id="SM01008">
    <property type="entry name" value="Ald_Xan_dh_C"/>
    <property type="match status" value="1"/>
</dbReference>
<organism evidence="2 3">
    <name type="scientific">Steroidobacter gossypii</name>
    <dbReference type="NCBI Taxonomy" id="2805490"/>
    <lineage>
        <taxon>Bacteria</taxon>
        <taxon>Pseudomonadati</taxon>
        <taxon>Pseudomonadota</taxon>
        <taxon>Gammaproteobacteria</taxon>
        <taxon>Steroidobacterales</taxon>
        <taxon>Steroidobacteraceae</taxon>
        <taxon>Steroidobacter</taxon>
    </lineage>
</organism>
<dbReference type="EMBL" id="JAEVLS010000001">
    <property type="protein sequence ID" value="MBM0103260.1"/>
    <property type="molecule type" value="Genomic_DNA"/>
</dbReference>
<dbReference type="PROSITE" id="PS51318">
    <property type="entry name" value="TAT"/>
    <property type="match status" value="1"/>
</dbReference>
<dbReference type="InterPro" id="IPR000674">
    <property type="entry name" value="Ald_Oxase/Xan_DH_a/b"/>
</dbReference>
<dbReference type="RefSeq" id="WP_203165244.1">
    <property type="nucleotide sequence ID" value="NZ_JAEVLS010000001.1"/>
</dbReference>
<protein>
    <submittedName>
        <fullName evidence="2">Xanthine dehydrogenase family protein molybdopterin-binding subunit</fullName>
    </submittedName>
</protein>
<accession>A0ABS1WQK1</accession>
<dbReference type="Proteomes" id="UP000661077">
    <property type="component" value="Unassembled WGS sequence"/>
</dbReference>
<dbReference type="PANTHER" id="PTHR47495:SF2">
    <property type="entry name" value="ALDEHYDE DEHYDROGENASE"/>
    <property type="match status" value="1"/>
</dbReference>
<proteinExistence type="predicted"/>
<dbReference type="InterPro" id="IPR006311">
    <property type="entry name" value="TAT_signal"/>
</dbReference>